<gene>
    <name evidence="2" type="ORF">GA0070560_103364</name>
</gene>
<feature type="compositionally biased region" description="Basic and acidic residues" evidence="1">
    <location>
        <begin position="29"/>
        <end position="41"/>
    </location>
</feature>
<protein>
    <recommendedName>
        <fullName evidence="4">Acetyltransferase (GNAT) domain-containing protein</fullName>
    </recommendedName>
</protein>
<dbReference type="RefSeq" id="WP_245675390.1">
    <property type="nucleotide sequence ID" value="NZ_FMDN01000003.1"/>
</dbReference>
<dbReference type="AlphaFoldDB" id="A0A1C5HA78"/>
<evidence type="ECO:0008006" key="4">
    <source>
        <dbReference type="Google" id="ProtNLM"/>
    </source>
</evidence>
<name>A0A1C5HA78_9ACTN</name>
<proteinExistence type="predicted"/>
<sequence length="41" mass="4553">MIPEVVEAGDIRLRPFRPEDADDLAAGCDDPRTAREDAGRR</sequence>
<reference evidence="3" key="1">
    <citation type="submission" date="2016-06" db="EMBL/GenBank/DDBJ databases">
        <authorList>
            <person name="Varghese N."/>
        </authorList>
    </citation>
    <scope>NUCLEOTIDE SEQUENCE [LARGE SCALE GENOMIC DNA]</scope>
    <source>
        <strain evidence="3">DSM 43171</strain>
    </source>
</reference>
<dbReference type="EMBL" id="FMDN01000003">
    <property type="protein sequence ID" value="SCG42904.1"/>
    <property type="molecule type" value="Genomic_DNA"/>
</dbReference>
<evidence type="ECO:0000313" key="2">
    <source>
        <dbReference type="EMBL" id="SCG42904.1"/>
    </source>
</evidence>
<feature type="region of interest" description="Disordered" evidence="1">
    <location>
        <begin position="17"/>
        <end position="41"/>
    </location>
</feature>
<keyword evidence="3" id="KW-1185">Reference proteome</keyword>
<dbReference type="Proteomes" id="UP000199408">
    <property type="component" value="Unassembled WGS sequence"/>
</dbReference>
<evidence type="ECO:0000256" key="1">
    <source>
        <dbReference type="SAM" id="MobiDB-lite"/>
    </source>
</evidence>
<accession>A0A1C5HA78</accession>
<evidence type="ECO:0000313" key="3">
    <source>
        <dbReference type="Proteomes" id="UP000199408"/>
    </source>
</evidence>
<dbReference type="STRING" id="47864.GA0070560_103364"/>
<organism evidence="2 3">
    <name type="scientific">Micromonospora halophytica</name>
    <dbReference type="NCBI Taxonomy" id="47864"/>
    <lineage>
        <taxon>Bacteria</taxon>
        <taxon>Bacillati</taxon>
        <taxon>Actinomycetota</taxon>
        <taxon>Actinomycetes</taxon>
        <taxon>Micromonosporales</taxon>
        <taxon>Micromonosporaceae</taxon>
        <taxon>Micromonospora</taxon>
    </lineage>
</organism>